<dbReference type="CDD" id="cd16914">
    <property type="entry name" value="EcfT"/>
    <property type="match status" value="1"/>
</dbReference>
<feature type="transmembrane region" description="Helical" evidence="5">
    <location>
        <begin position="246"/>
        <end position="271"/>
    </location>
</feature>
<dbReference type="Proteomes" id="UP000727857">
    <property type="component" value="Unassembled WGS sequence"/>
</dbReference>
<dbReference type="Pfam" id="PF02361">
    <property type="entry name" value="CbiQ"/>
    <property type="match status" value="1"/>
</dbReference>
<dbReference type="PANTHER" id="PTHR33514">
    <property type="entry name" value="PROTEIN ABCI12, CHLOROPLASTIC"/>
    <property type="match status" value="1"/>
</dbReference>
<comment type="caution">
    <text evidence="6">The sequence shown here is derived from an EMBL/GenBank/DDBJ whole genome shotgun (WGS) entry which is preliminary data.</text>
</comment>
<evidence type="ECO:0000256" key="3">
    <source>
        <dbReference type="ARBA" id="ARBA00022989"/>
    </source>
</evidence>
<dbReference type="InterPro" id="IPR003339">
    <property type="entry name" value="ABC/ECF_trnsptr_transmembrane"/>
</dbReference>
<evidence type="ECO:0000256" key="1">
    <source>
        <dbReference type="ARBA" id="ARBA00004141"/>
    </source>
</evidence>
<feature type="transmembrane region" description="Helical" evidence="5">
    <location>
        <begin position="106"/>
        <end position="129"/>
    </location>
</feature>
<organism evidence="6 7">
    <name type="scientific">Candidatus Stercoripulliclostridium pullicola</name>
    <dbReference type="NCBI Taxonomy" id="2840953"/>
    <lineage>
        <taxon>Bacteria</taxon>
        <taxon>Bacillati</taxon>
        <taxon>Bacillota</taxon>
        <taxon>Clostridia</taxon>
        <taxon>Eubacteriales</taxon>
        <taxon>Candidatus Stercoripulliclostridium</taxon>
    </lineage>
</organism>
<proteinExistence type="predicted"/>
<gene>
    <name evidence="6" type="ORF">IAB16_00140</name>
</gene>
<keyword evidence="3 5" id="KW-1133">Transmembrane helix</keyword>
<evidence type="ECO:0000313" key="7">
    <source>
        <dbReference type="Proteomes" id="UP000727857"/>
    </source>
</evidence>
<evidence type="ECO:0000313" key="6">
    <source>
        <dbReference type="EMBL" id="MBO8423420.1"/>
    </source>
</evidence>
<keyword evidence="2 5" id="KW-0812">Transmembrane</keyword>
<dbReference type="GO" id="GO:0005886">
    <property type="term" value="C:plasma membrane"/>
    <property type="evidence" value="ECO:0007669"/>
    <property type="project" value="TreeGrafter"/>
</dbReference>
<dbReference type="PANTHER" id="PTHR33514:SF13">
    <property type="entry name" value="PROTEIN ABCI12, CHLOROPLASTIC"/>
    <property type="match status" value="1"/>
</dbReference>
<keyword evidence="4 5" id="KW-0472">Membrane</keyword>
<reference evidence="6" key="1">
    <citation type="submission" date="2020-10" db="EMBL/GenBank/DDBJ databases">
        <authorList>
            <person name="Gilroy R."/>
        </authorList>
    </citation>
    <scope>NUCLEOTIDE SEQUENCE</scope>
    <source>
        <strain evidence="6">517</strain>
    </source>
</reference>
<feature type="transmembrane region" description="Helical" evidence="5">
    <location>
        <begin position="69"/>
        <end position="86"/>
    </location>
</feature>
<reference evidence="6" key="2">
    <citation type="journal article" date="2021" name="PeerJ">
        <title>Extensive microbial diversity within the chicken gut microbiome revealed by metagenomics and culture.</title>
        <authorList>
            <person name="Gilroy R."/>
            <person name="Ravi A."/>
            <person name="Getino M."/>
            <person name="Pursley I."/>
            <person name="Horton D.L."/>
            <person name="Alikhan N.F."/>
            <person name="Baker D."/>
            <person name="Gharbi K."/>
            <person name="Hall N."/>
            <person name="Watson M."/>
            <person name="Adriaenssens E.M."/>
            <person name="Foster-Nyarko E."/>
            <person name="Jarju S."/>
            <person name="Secka A."/>
            <person name="Antonio M."/>
            <person name="Oren A."/>
            <person name="Chaudhuri R.R."/>
            <person name="La Ragione R."/>
            <person name="Hildebrand F."/>
            <person name="Pallen M.J."/>
        </authorList>
    </citation>
    <scope>NUCLEOTIDE SEQUENCE</scope>
    <source>
        <strain evidence="6">517</strain>
    </source>
</reference>
<evidence type="ECO:0000256" key="2">
    <source>
        <dbReference type="ARBA" id="ARBA00022692"/>
    </source>
</evidence>
<accession>A0A940DEJ8</accession>
<evidence type="ECO:0000256" key="4">
    <source>
        <dbReference type="ARBA" id="ARBA00023136"/>
    </source>
</evidence>
<dbReference type="EMBL" id="JADINF010000003">
    <property type="protein sequence ID" value="MBO8423420.1"/>
    <property type="molecule type" value="Genomic_DNA"/>
</dbReference>
<name>A0A940DEJ8_9FIRM</name>
<comment type="subcellular location">
    <subcellularLocation>
        <location evidence="1">Membrane</location>
        <topology evidence="1">Multi-pass membrane protein</topology>
    </subcellularLocation>
</comment>
<dbReference type="AlphaFoldDB" id="A0A940DEJ8"/>
<evidence type="ECO:0000256" key="5">
    <source>
        <dbReference type="SAM" id="Phobius"/>
    </source>
</evidence>
<feature type="transmembrane region" description="Helical" evidence="5">
    <location>
        <begin position="25"/>
        <end position="57"/>
    </location>
</feature>
<sequence length="281" mass="31549">MRDITLGQYYPADSFTHKLDPRVKLVLVVAFIVTVFLVKNLIAYAAVILCVVSGTLISRIPISKVLKSIKTIIFLVIFTAALNLLFYKGDTVLWSWWRISVSLEGIFFSLKMALRLILLVMGTTLLTYTTTPTGLTDGMESLMYPLKLIKVPTHDIAVIMSIALRFIPILSEEVDKIVMAQKARGASFDSGGIIKRAKALLPVLIPLFVSAFRRADELALALDARCYNATPNRTRYQVRRPTYRDLVAVVGMAVFMVLVIALNLNFWGAYIPPENLWWLFS</sequence>
<protein>
    <submittedName>
        <fullName evidence="6">Energy-coupling factor transporter transmembrane protein EcfT</fullName>
    </submittedName>
</protein>